<dbReference type="SUPFAM" id="SSF57850">
    <property type="entry name" value="RING/U-box"/>
    <property type="match status" value="1"/>
</dbReference>
<keyword evidence="1" id="KW-0479">Metal-binding</keyword>
<accession>A0ABN9V5L9</accession>
<gene>
    <name evidence="4" type="ORF">PCOR1329_LOCUS54700</name>
</gene>
<dbReference type="InterPro" id="IPR001841">
    <property type="entry name" value="Znf_RING"/>
</dbReference>
<evidence type="ECO:0000313" key="4">
    <source>
        <dbReference type="EMBL" id="CAK0867856.1"/>
    </source>
</evidence>
<dbReference type="Gene3D" id="3.30.40.10">
    <property type="entry name" value="Zinc/RING finger domain, C3HC4 (zinc finger)"/>
    <property type="match status" value="1"/>
</dbReference>
<evidence type="ECO:0000256" key="1">
    <source>
        <dbReference type="PROSITE-ProRule" id="PRU00175"/>
    </source>
</evidence>
<feature type="domain" description="RING-type" evidence="3">
    <location>
        <begin position="349"/>
        <end position="388"/>
    </location>
</feature>
<dbReference type="Pfam" id="PF13639">
    <property type="entry name" value="zf-RING_2"/>
    <property type="match status" value="1"/>
</dbReference>
<dbReference type="InterPro" id="IPR051826">
    <property type="entry name" value="E3_ubiquitin-ligase_domain"/>
</dbReference>
<organism evidence="4 5">
    <name type="scientific">Prorocentrum cordatum</name>
    <dbReference type="NCBI Taxonomy" id="2364126"/>
    <lineage>
        <taxon>Eukaryota</taxon>
        <taxon>Sar</taxon>
        <taxon>Alveolata</taxon>
        <taxon>Dinophyceae</taxon>
        <taxon>Prorocentrales</taxon>
        <taxon>Prorocentraceae</taxon>
        <taxon>Prorocentrum</taxon>
    </lineage>
</organism>
<evidence type="ECO:0000256" key="2">
    <source>
        <dbReference type="SAM" id="Coils"/>
    </source>
</evidence>
<keyword evidence="5" id="KW-1185">Reference proteome</keyword>
<dbReference type="InterPro" id="IPR013083">
    <property type="entry name" value="Znf_RING/FYVE/PHD"/>
</dbReference>
<keyword evidence="2" id="KW-0175">Coiled coil</keyword>
<sequence length="985" mass="106538">EAPAASSSAPSPAAPAGLLGVTGLVAAAARLPRRWLPSRPEELGVGRGGGLPGAATIFQAGSAGLTVSMVTVRRGQDLGSAEMGELEPLVVVEVLEVGQGQRMRVRCSGAPGLEGWVSCRTRLGEQLVAPVAVSGGIAHRASPSSQGWVGDLLGAHFAVGGRHTVRSVVTVRSGEGLDSAIVCELWRGESLRILEMGQANRRRVRVESGGVEGWISLATQAGDLLVNVRPGDDRAAGAGPEEPVWRLGAPGAALSAGAAVTRRLASIGRRPTASEELERNLQIASGLPEFSGRLPEFGLGGLQRGERALQISSALASRRCWNAGRELAGMLPEFEFNGVGNQAKYEPTCSVCLSDFVNGEMAKRLPCEHVFHAGCLDAWLARSPQCPMRCHADLARCLARAPRHESPLVLPSAAPPEVSTARLRSRALKGRLEEHATEIAQIKEKSANLEKEQAGLQAAVKELQTTLAVAEAQVAAPLDPARLADWHRTADTALFVLSCQAPAAPGEVKSAISQWLQAAKVTEDQVTLLGDLPSKRFHLHCPGGAAGVARAGALQAALKLPGGQWRRFDVLSVNGQRVTMYTNADKSAEDIRKEVQTKKLSGLIMAAVPSKDCWARRSKGLVYVDSVPIVEVQVRGPDEASRLAWDGSATARLGIDKQAITNQFQALWREVGAATRGRRKVNMVVEHLRQRSIVLVQEVHGFTETLQNYLNQYSIHYNMYSSTTGRPGDPMKRTFVAAGDYNMTDVPAESLLYPRPRQDSGTLRTIDRIFVSLASSFALETECDLQLVHDAVALDAQNLSDHAILKLRMKTRQATPKGERKIPAFIFKSPEYKRILANCLDGCRIEFRPVFEQWRDVKAMMTLAAEFARNELQSKALVVDSDSWRHARLLTLNSVARAVWRQDVRLARRLMHDAPIGAAELELVDGTVQLKRPGDFHAHVREAQAQLLERETAALVDSASGARRRTAEVMIKRALVEPHQAAQTQ</sequence>
<feature type="non-terminal residue" evidence="4">
    <location>
        <position position="1"/>
    </location>
</feature>
<feature type="coiled-coil region" evidence="2">
    <location>
        <begin position="425"/>
        <end position="473"/>
    </location>
</feature>
<comment type="caution">
    <text evidence="4">The sequence shown here is derived from an EMBL/GenBank/DDBJ whole genome shotgun (WGS) entry which is preliminary data.</text>
</comment>
<dbReference type="SMART" id="SM00184">
    <property type="entry name" value="RING"/>
    <property type="match status" value="1"/>
</dbReference>
<dbReference type="Proteomes" id="UP001189429">
    <property type="component" value="Unassembled WGS sequence"/>
</dbReference>
<reference evidence="4" key="1">
    <citation type="submission" date="2023-10" db="EMBL/GenBank/DDBJ databases">
        <authorList>
            <person name="Chen Y."/>
            <person name="Shah S."/>
            <person name="Dougan E. K."/>
            <person name="Thang M."/>
            <person name="Chan C."/>
        </authorList>
    </citation>
    <scope>NUCLEOTIDE SEQUENCE [LARGE SCALE GENOMIC DNA]</scope>
</reference>
<keyword evidence="1" id="KW-0862">Zinc</keyword>
<protein>
    <recommendedName>
        <fullName evidence="3">RING-type domain-containing protein</fullName>
    </recommendedName>
</protein>
<dbReference type="PROSITE" id="PS50089">
    <property type="entry name" value="ZF_RING_2"/>
    <property type="match status" value="1"/>
</dbReference>
<dbReference type="PANTHER" id="PTHR22765">
    <property type="entry name" value="RING FINGER AND PROTEASE ASSOCIATED DOMAIN-CONTAINING"/>
    <property type="match status" value="1"/>
</dbReference>
<proteinExistence type="predicted"/>
<keyword evidence="1" id="KW-0863">Zinc-finger</keyword>
<evidence type="ECO:0000259" key="3">
    <source>
        <dbReference type="PROSITE" id="PS50089"/>
    </source>
</evidence>
<evidence type="ECO:0000313" key="5">
    <source>
        <dbReference type="Proteomes" id="UP001189429"/>
    </source>
</evidence>
<dbReference type="EMBL" id="CAUYUJ010016690">
    <property type="protein sequence ID" value="CAK0867856.1"/>
    <property type="molecule type" value="Genomic_DNA"/>
</dbReference>
<name>A0ABN9V5L9_9DINO</name>